<dbReference type="InParanoid" id="A0A2G4YSN2"/>
<gene>
    <name evidence="3" type="ORF">CRD36_07655</name>
</gene>
<dbReference type="Gene3D" id="3.30.2130.10">
    <property type="entry name" value="VC0802-like"/>
    <property type="match status" value="1"/>
</dbReference>
<evidence type="ECO:0000313" key="4">
    <source>
        <dbReference type="Proteomes" id="UP000229730"/>
    </source>
</evidence>
<reference evidence="3 4" key="1">
    <citation type="submission" date="2017-10" db="EMBL/GenBank/DDBJ databases">
        <title>Frigbacter circumglobatus gen. nov. sp. nov., isolated from sediment cultured in situ.</title>
        <authorList>
            <person name="Zhao Z."/>
        </authorList>
    </citation>
    <scope>NUCLEOTIDE SEQUENCE [LARGE SCALE GENOMIC DNA]</scope>
    <source>
        <strain evidence="3 4">ZYL</strain>
    </source>
</reference>
<dbReference type="InterPro" id="IPR018717">
    <property type="entry name" value="DUF2241"/>
</dbReference>
<organism evidence="3 4">
    <name type="scientific">Paremcibacter congregatus</name>
    <dbReference type="NCBI Taxonomy" id="2043170"/>
    <lineage>
        <taxon>Bacteria</taxon>
        <taxon>Pseudomonadati</taxon>
        <taxon>Pseudomonadota</taxon>
        <taxon>Alphaproteobacteria</taxon>
        <taxon>Emcibacterales</taxon>
        <taxon>Emcibacteraceae</taxon>
        <taxon>Paremcibacter</taxon>
    </lineage>
</organism>
<feature type="domain" description="DUF2241" evidence="1">
    <location>
        <begin position="2"/>
        <end position="72"/>
    </location>
</feature>
<dbReference type="AlphaFoldDB" id="A0A2G4YSN2"/>
<feature type="domain" description="CASTOR ACT" evidence="2">
    <location>
        <begin position="74"/>
        <end position="128"/>
    </location>
</feature>
<dbReference type="RefSeq" id="WP_099472159.1">
    <property type="nucleotide sequence ID" value="NZ_CP041025.1"/>
</dbReference>
<evidence type="ECO:0000259" key="1">
    <source>
        <dbReference type="Pfam" id="PF10000"/>
    </source>
</evidence>
<accession>A0A2G4YSN2</accession>
<dbReference type="Pfam" id="PF10000">
    <property type="entry name" value="ACT_3"/>
    <property type="match status" value="1"/>
</dbReference>
<dbReference type="Pfam" id="PF13840">
    <property type="entry name" value="ACT_7"/>
    <property type="match status" value="1"/>
</dbReference>
<evidence type="ECO:0000259" key="2">
    <source>
        <dbReference type="Pfam" id="PF13840"/>
    </source>
</evidence>
<name>A0A2G4YSN2_9PROT</name>
<evidence type="ECO:0000313" key="3">
    <source>
        <dbReference type="EMBL" id="PHZ85270.1"/>
    </source>
</evidence>
<proteinExistence type="predicted"/>
<dbReference type="PANTHER" id="PTHR39199:SF1">
    <property type="entry name" value="BLR5128 PROTEIN"/>
    <property type="match status" value="1"/>
</dbReference>
<keyword evidence="4" id="KW-1185">Reference proteome</keyword>
<dbReference type="OrthoDB" id="517867at2"/>
<dbReference type="SUPFAM" id="SSF55021">
    <property type="entry name" value="ACT-like"/>
    <property type="match status" value="2"/>
</dbReference>
<dbReference type="EMBL" id="PDEM01000016">
    <property type="protein sequence ID" value="PHZ85270.1"/>
    <property type="molecule type" value="Genomic_DNA"/>
</dbReference>
<comment type="caution">
    <text evidence="3">The sequence shown here is derived from an EMBL/GenBank/DDBJ whole genome shotgun (WGS) entry which is preliminary data.</text>
</comment>
<dbReference type="InterPro" id="IPR045865">
    <property type="entry name" value="ACT-like_dom_sf"/>
</dbReference>
<sequence length="133" mass="14386">MTGICDLGVLLRDMRPELSQKKYVFCTLAIDAFKALADCTPLCVFHEPEGVSLIMEESMAMATGLPYDGTYRKITLQVQSSLQAVGLTAAVSGALADQGISANVVAAYYHDYIFVEMETADQALDVLNRLSLA</sequence>
<protein>
    <submittedName>
        <fullName evidence="3">Transporter</fullName>
    </submittedName>
</protein>
<dbReference type="InterPro" id="IPR027795">
    <property type="entry name" value="CASTOR_ACT_dom"/>
</dbReference>
<dbReference type="Proteomes" id="UP000229730">
    <property type="component" value="Unassembled WGS sequence"/>
</dbReference>
<dbReference type="PANTHER" id="PTHR39199">
    <property type="entry name" value="BLR5128 PROTEIN"/>
    <property type="match status" value="1"/>
</dbReference>